<protein>
    <submittedName>
        <fullName evidence="1">Uncharacterized protein</fullName>
    </submittedName>
</protein>
<gene>
    <name evidence="1" type="ORF">EV356DRAFT_505331</name>
</gene>
<dbReference type="Proteomes" id="UP000800092">
    <property type="component" value="Unassembled WGS sequence"/>
</dbReference>
<dbReference type="AlphaFoldDB" id="A0A6A6H3C8"/>
<evidence type="ECO:0000313" key="2">
    <source>
        <dbReference type="Proteomes" id="UP000800092"/>
    </source>
</evidence>
<accession>A0A6A6H3C8</accession>
<dbReference type="OrthoDB" id="5419927at2759"/>
<reference evidence="1" key="1">
    <citation type="journal article" date="2020" name="Stud. Mycol.">
        <title>101 Dothideomycetes genomes: a test case for predicting lifestyles and emergence of pathogens.</title>
        <authorList>
            <person name="Haridas S."/>
            <person name="Albert R."/>
            <person name="Binder M."/>
            <person name="Bloem J."/>
            <person name="Labutti K."/>
            <person name="Salamov A."/>
            <person name="Andreopoulos B."/>
            <person name="Baker S."/>
            <person name="Barry K."/>
            <person name="Bills G."/>
            <person name="Bluhm B."/>
            <person name="Cannon C."/>
            <person name="Castanera R."/>
            <person name="Culley D."/>
            <person name="Daum C."/>
            <person name="Ezra D."/>
            <person name="Gonzalez J."/>
            <person name="Henrissat B."/>
            <person name="Kuo A."/>
            <person name="Liang C."/>
            <person name="Lipzen A."/>
            <person name="Lutzoni F."/>
            <person name="Magnuson J."/>
            <person name="Mondo S."/>
            <person name="Nolan M."/>
            <person name="Ohm R."/>
            <person name="Pangilinan J."/>
            <person name="Park H.-J."/>
            <person name="Ramirez L."/>
            <person name="Alfaro M."/>
            <person name="Sun H."/>
            <person name="Tritt A."/>
            <person name="Yoshinaga Y."/>
            <person name="Zwiers L.-H."/>
            <person name="Turgeon B."/>
            <person name="Goodwin S."/>
            <person name="Spatafora J."/>
            <person name="Crous P."/>
            <person name="Grigoriev I."/>
        </authorList>
    </citation>
    <scope>NUCLEOTIDE SEQUENCE</scope>
    <source>
        <strain evidence="1">Tuck. ex Michener</strain>
    </source>
</reference>
<keyword evidence="2" id="KW-1185">Reference proteome</keyword>
<sequence length="95" mass="10699">MLCIIPPSCGLTDTFQSAERLGKVRKKTLEAFENMAEIIEDVRDSGDMFPDDQPLHLRKSAVYACLARGLENILKFFMQSAISEKAHARPLLFRG</sequence>
<organism evidence="1 2">
    <name type="scientific">Viridothelium virens</name>
    <name type="common">Speckled blister lichen</name>
    <name type="synonym">Trypethelium virens</name>
    <dbReference type="NCBI Taxonomy" id="1048519"/>
    <lineage>
        <taxon>Eukaryota</taxon>
        <taxon>Fungi</taxon>
        <taxon>Dikarya</taxon>
        <taxon>Ascomycota</taxon>
        <taxon>Pezizomycotina</taxon>
        <taxon>Dothideomycetes</taxon>
        <taxon>Dothideomycetes incertae sedis</taxon>
        <taxon>Trypetheliales</taxon>
        <taxon>Trypetheliaceae</taxon>
        <taxon>Viridothelium</taxon>
    </lineage>
</organism>
<name>A0A6A6H3C8_VIRVR</name>
<dbReference type="EMBL" id="ML991816">
    <property type="protein sequence ID" value="KAF2232371.1"/>
    <property type="molecule type" value="Genomic_DNA"/>
</dbReference>
<evidence type="ECO:0000313" key="1">
    <source>
        <dbReference type="EMBL" id="KAF2232371.1"/>
    </source>
</evidence>
<proteinExistence type="predicted"/>